<sequence>MFVSCRKKDVQVEPEPRYKPTDVLVGMKNDASIADVFQFINSYEHEVETITGSFYISDLPVDSLEYVLLELNQKPYLTNPGWKVGGYVADRLIHVFPRMYSMNQLSNQSDWLNTVSQLKLKLLRRSSGGVVLYLHVPAGAEKDWVEKFKEQSDVQWADLNYYADIVLN</sequence>
<keyword evidence="2" id="KW-1185">Reference proteome</keyword>
<evidence type="ECO:0000313" key="1">
    <source>
        <dbReference type="EMBL" id="REA63756.1"/>
    </source>
</evidence>
<comment type="caution">
    <text evidence="1">The sequence shown here is derived from an EMBL/GenBank/DDBJ whole genome shotgun (WGS) entry which is preliminary data.</text>
</comment>
<evidence type="ECO:0000313" key="2">
    <source>
        <dbReference type="Proteomes" id="UP000256373"/>
    </source>
</evidence>
<dbReference type="EMBL" id="QNUL01000002">
    <property type="protein sequence ID" value="REA63756.1"/>
    <property type="molecule type" value="Genomic_DNA"/>
</dbReference>
<organism evidence="1 2">
    <name type="scientific">Dyadobacter luteus</name>
    <dbReference type="NCBI Taxonomy" id="2259619"/>
    <lineage>
        <taxon>Bacteria</taxon>
        <taxon>Pseudomonadati</taxon>
        <taxon>Bacteroidota</taxon>
        <taxon>Cytophagia</taxon>
        <taxon>Cytophagales</taxon>
        <taxon>Spirosomataceae</taxon>
        <taxon>Dyadobacter</taxon>
    </lineage>
</organism>
<reference evidence="1 2" key="1">
    <citation type="submission" date="2018-07" db="EMBL/GenBank/DDBJ databases">
        <title>Dyadobacter roseus sp. nov., isolated from rose rhizosphere soil.</title>
        <authorList>
            <person name="Chen L."/>
        </authorList>
    </citation>
    <scope>NUCLEOTIDE SEQUENCE [LARGE SCALE GENOMIC DNA]</scope>
    <source>
        <strain evidence="1 2">RS19</strain>
    </source>
</reference>
<gene>
    <name evidence="1" type="ORF">DSL64_04835</name>
</gene>
<dbReference type="AlphaFoldDB" id="A0A3D8YH94"/>
<proteinExistence type="predicted"/>
<dbReference type="Proteomes" id="UP000256373">
    <property type="component" value="Unassembled WGS sequence"/>
</dbReference>
<protein>
    <submittedName>
        <fullName evidence="1">Uncharacterized protein</fullName>
    </submittedName>
</protein>
<name>A0A3D8YH94_9BACT</name>
<accession>A0A3D8YH94</accession>